<dbReference type="FunCoup" id="A0A078AYQ3">
    <property type="interactions" value="370"/>
</dbReference>
<reference evidence="3 4" key="1">
    <citation type="submission" date="2014-06" db="EMBL/GenBank/DDBJ databases">
        <authorList>
            <person name="Swart Estienne"/>
        </authorList>
    </citation>
    <scope>NUCLEOTIDE SEQUENCE [LARGE SCALE GENOMIC DNA]</scope>
    <source>
        <strain evidence="3 4">130c</strain>
    </source>
</reference>
<dbReference type="InterPro" id="IPR036345">
    <property type="entry name" value="ExoRNase_PH_dom2_sf"/>
</dbReference>
<dbReference type="Gene3D" id="3.30.230.70">
    <property type="entry name" value="GHMP Kinase, N-terminal domain"/>
    <property type="match status" value="1"/>
</dbReference>
<dbReference type="EMBL" id="CCKQ01014140">
    <property type="protein sequence ID" value="CDW85893.1"/>
    <property type="molecule type" value="Genomic_DNA"/>
</dbReference>
<comment type="similarity">
    <text evidence="1">Belongs to the RNase PH family.</text>
</comment>
<keyword evidence="4" id="KW-1185">Reference proteome</keyword>
<dbReference type="Proteomes" id="UP000039865">
    <property type="component" value="Unassembled WGS sequence"/>
</dbReference>
<dbReference type="InterPro" id="IPR027408">
    <property type="entry name" value="PNPase/RNase_PH_dom_sf"/>
</dbReference>
<dbReference type="SUPFAM" id="SSF54211">
    <property type="entry name" value="Ribosomal protein S5 domain 2-like"/>
    <property type="match status" value="1"/>
</dbReference>
<sequence>MLELRHDNDQSTLRMNGRKLLELRDIKCQLDVMKNTSGSALFEIGNTKVVAFLQAQTLGVNQLNRGILNVNFFVTNFSAIEHRADIKKDIKMKEFTRMIKSVFEQVILLDLYPRSQLDLQVFVLEADGGYRSAAFNAVSLALMDGGIAMKDFVVATTAGLLGNVGVIDLIYQEEKKQNCEFVLVHLQKAQKIAYVNLNCNKIRLSDFEKLMSISVDSCDKIANEMKTAIRAKLVKNINSFYFK</sequence>
<dbReference type="OMA" id="ECRINTH"/>
<accession>A0A078AYQ3</accession>
<dbReference type="InterPro" id="IPR050080">
    <property type="entry name" value="RNase_PH"/>
</dbReference>
<dbReference type="Pfam" id="PF01138">
    <property type="entry name" value="RNase_PH"/>
    <property type="match status" value="1"/>
</dbReference>
<protein>
    <recommendedName>
        <fullName evidence="2">Exoribonuclease phosphorolytic domain-containing protein</fullName>
    </recommendedName>
</protein>
<dbReference type="GO" id="GO:0034475">
    <property type="term" value="P:U4 snRNA 3'-end processing"/>
    <property type="evidence" value="ECO:0007669"/>
    <property type="project" value="TreeGrafter"/>
</dbReference>
<dbReference type="GO" id="GO:0000176">
    <property type="term" value="C:nuclear exosome (RNase complex)"/>
    <property type="evidence" value="ECO:0007669"/>
    <property type="project" value="TreeGrafter"/>
</dbReference>
<feature type="domain" description="Exoribonuclease phosphorolytic" evidence="2">
    <location>
        <begin position="22"/>
        <end position="147"/>
    </location>
</feature>
<dbReference type="GO" id="GO:0071051">
    <property type="term" value="P:poly(A)-dependent snoRNA 3'-end processing"/>
    <property type="evidence" value="ECO:0007669"/>
    <property type="project" value="TreeGrafter"/>
</dbReference>
<dbReference type="GO" id="GO:0005730">
    <property type="term" value="C:nucleolus"/>
    <property type="evidence" value="ECO:0007669"/>
    <property type="project" value="TreeGrafter"/>
</dbReference>
<evidence type="ECO:0000256" key="1">
    <source>
        <dbReference type="ARBA" id="ARBA00006678"/>
    </source>
</evidence>
<gene>
    <name evidence="3" type="primary">Contig17099.g18218</name>
    <name evidence="3" type="ORF">STYLEM_14982</name>
</gene>
<dbReference type="PANTHER" id="PTHR11953:SF0">
    <property type="entry name" value="EXOSOME COMPLEX COMPONENT RRP41"/>
    <property type="match status" value="1"/>
</dbReference>
<dbReference type="InterPro" id="IPR020568">
    <property type="entry name" value="Ribosomal_Su5_D2-typ_SF"/>
</dbReference>
<name>A0A078AYQ3_STYLE</name>
<dbReference type="PANTHER" id="PTHR11953">
    <property type="entry name" value="EXOSOME COMPLEX COMPONENT"/>
    <property type="match status" value="1"/>
</dbReference>
<evidence type="ECO:0000313" key="4">
    <source>
        <dbReference type="Proteomes" id="UP000039865"/>
    </source>
</evidence>
<evidence type="ECO:0000313" key="3">
    <source>
        <dbReference type="EMBL" id="CDW85893.1"/>
    </source>
</evidence>
<organism evidence="3 4">
    <name type="scientific">Stylonychia lemnae</name>
    <name type="common">Ciliate</name>
    <dbReference type="NCBI Taxonomy" id="5949"/>
    <lineage>
        <taxon>Eukaryota</taxon>
        <taxon>Sar</taxon>
        <taxon>Alveolata</taxon>
        <taxon>Ciliophora</taxon>
        <taxon>Intramacronucleata</taxon>
        <taxon>Spirotrichea</taxon>
        <taxon>Stichotrichia</taxon>
        <taxon>Sporadotrichida</taxon>
        <taxon>Oxytrichidae</taxon>
        <taxon>Stylonychinae</taxon>
        <taxon>Stylonychia</taxon>
    </lineage>
</organism>
<dbReference type="SUPFAM" id="SSF55666">
    <property type="entry name" value="Ribonuclease PH domain 2-like"/>
    <property type="match status" value="1"/>
</dbReference>
<proteinExistence type="inferred from homology"/>
<dbReference type="GO" id="GO:0016075">
    <property type="term" value="P:rRNA catabolic process"/>
    <property type="evidence" value="ECO:0007669"/>
    <property type="project" value="TreeGrafter"/>
</dbReference>
<dbReference type="AlphaFoldDB" id="A0A078AYQ3"/>
<dbReference type="InterPro" id="IPR001247">
    <property type="entry name" value="ExoRNase_PH_dom1"/>
</dbReference>
<dbReference type="OrthoDB" id="27298at2759"/>
<dbReference type="InParanoid" id="A0A078AYQ3"/>
<dbReference type="GO" id="GO:0000177">
    <property type="term" value="C:cytoplasmic exosome (RNase complex)"/>
    <property type="evidence" value="ECO:0007669"/>
    <property type="project" value="TreeGrafter"/>
</dbReference>
<dbReference type="GO" id="GO:0003723">
    <property type="term" value="F:RNA binding"/>
    <property type="evidence" value="ECO:0007669"/>
    <property type="project" value="TreeGrafter"/>
</dbReference>
<evidence type="ECO:0000259" key="2">
    <source>
        <dbReference type="Pfam" id="PF01138"/>
    </source>
</evidence>
<dbReference type="GO" id="GO:0071028">
    <property type="term" value="P:nuclear mRNA surveillance"/>
    <property type="evidence" value="ECO:0007669"/>
    <property type="project" value="TreeGrafter"/>
</dbReference>